<dbReference type="EMBL" id="BPLR01006686">
    <property type="protein sequence ID" value="GIY11726.1"/>
    <property type="molecule type" value="Genomic_DNA"/>
</dbReference>
<protein>
    <submittedName>
        <fullName evidence="1">Uncharacterized protein</fullName>
    </submittedName>
</protein>
<keyword evidence="2" id="KW-1185">Reference proteome</keyword>
<proteinExistence type="predicted"/>
<comment type="caution">
    <text evidence="1">The sequence shown here is derived from an EMBL/GenBank/DDBJ whole genome shotgun (WGS) entry which is preliminary data.</text>
</comment>
<evidence type="ECO:0000313" key="2">
    <source>
        <dbReference type="Proteomes" id="UP001054945"/>
    </source>
</evidence>
<sequence>MDLNNTSATFSHFLQPYMETTATTMAMDCMVATSSFEGYGGNFSTLPNSQQQPNGVLKDVIGDQLSTEDLHFGQPTKRYTAKTFPVKGPKNYN</sequence>
<name>A0AAV4QUF7_CAEEX</name>
<dbReference type="Proteomes" id="UP001054945">
    <property type="component" value="Unassembled WGS sequence"/>
</dbReference>
<gene>
    <name evidence="1" type="ORF">CEXT_8861</name>
</gene>
<organism evidence="1 2">
    <name type="scientific">Caerostris extrusa</name>
    <name type="common">Bark spider</name>
    <name type="synonym">Caerostris bankana</name>
    <dbReference type="NCBI Taxonomy" id="172846"/>
    <lineage>
        <taxon>Eukaryota</taxon>
        <taxon>Metazoa</taxon>
        <taxon>Ecdysozoa</taxon>
        <taxon>Arthropoda</taxon>
        <taxon>Chelicerata</taxon>
        <taxon>Arachnida</taxon>
        <taxon>Araneae</taxon>
        <taxon>Araneomorphae</taxon>
        <taxon>Entelegynae</taxon>
        <taxon>Araneoidea</taxon>
        <taxon>Araneidae</taxon>
        <taxon>Caerostris</taxon>
    </lineage>
</organism>
<accession>A0AAV4QUF7</accession>
<reference evidence="1 2" key="1">
    <citation type="submission" date="2021-06" db="EMBL/GenBank/DDBJ databases">
        <title>Caerostris extrusa draft genome.</title>
        <authorList>
            <person name="Kono N."/>
            <person name="Arakawa K."/>
        </authorList>
    </citation>
    <scope>NUCLEOTIDE SEQUENCE [LARGE SCALE GENOMIC DNA]</scope>
</reference>
<evidence type="ECO:0000313" key="1">
    <source>
        <dbReference type="EMBL" id="GIY11726.1"/>
    </source>
</evidence>
<dbReference type="AlphaFoldDB" id="A0AAV4QUF7"/>